<proteinExistence type="inferred from homology"/>
<feature type="active site" description="Proton donor" evidence="5">
    <location>
        <position position="39"/>
    </location>
</feature>
<dbReference type="PRINTS" id="PR00069">
    <property type="entry name" value="ALDKETRDTASE"/>
</dbReference>
<dbReference type="GO" id="GO:0051596">
    <property type="term" value="P:methylglyoxal catabolic process"/>
    <property type="evidence" value="ECO:0007669"/>
    <property type="project" value="TreeGrafter"/>
</dbReference>
<dbReference type="FunFam" id="3.20.20.100:FF:000002">
    <property type="entry name" value="2,5-diketo-D-gluconic acid reductase A"/>
    <property type="match status" value="1"/>
</dbReference>
<comment type="similarity">
    <text evidence="1">Belongs to the aldo/keto reductase family.</text>
</comment>
<comment type="caution">
    <text evidence="9">The sequence shown here is derived from an EMBL/GenBank/DDBJ whole genome shotgun (WGS) entry which is preliminary data.</text>
</comment>
<feature type="domain" description="NADP-dependent oxidoreductase" evidence="8">
    <location>
        <begin position="6"/>
        <end position="250"/>
    </location>
</feature>
<sequence length="266" mass="30053">MLFPQLGFGTFRIKGQQITDLVEEALDTGYRHIDTAQFYENEADIGKALATTSVARDDYWVTTKVWYEKLKHQDVLDSLKQSRDNLQVDTIDMALIHWPSPDGVPLKESLDALMEAREQKLIGHFGVSNFTTQLMQQSIDHVGADNIATNQIELHPFLQNQKVCDFCDQHDISVTAYMPLAVGKVMEDATIKRIAADHDASAAQVALAWLMHHNRVVIPSTTKVSHLHSNFKAQQLSLSEDEVVAIDKLDRNDRIVDPDFAPDWDE</sequence>
<evidence type="ECO:0000256" key="1">
    <source>
        <dbReference type="ARBA" id="ARBA00007905"/>
    </source>
</evidence>
<evidence type="ECO:0000256" key="3">
    <source>
        <dbReference type="ARBA" id="ARBA00023002"/>
    </source>
</evidence>
<dbReference type="PROSITE" id="PS00798">
    <property type="entry name" value="ALDOKETO_REDUCTASE_1"/>
    <property type="match status" value="1"/>
</dbReference>
<feature type="site" description="Lowers pKa of active site Tyr" evidence="7">
    <location>
        <position position="64"/>
    </location>
</feature>
<name>A0A432ZT84_9GAMM</name>
<evidence type="ECO:0000256" key="6">
    <source>
        <dbReference type="PIRSR" id="PIRSR000097-2"/>
    </source>
</evidence>
<evidence type="ECO:0000256" key="2">
    <source>
        <dbReference type="ARBA" id="ARBA00022857"/>
    </source>
</evidence>
<evidence type="ECO:0000259" key="8">
    <source>
        <dbReference type="Pfam" id="PF00248"/>
    </source>
</evidence>
<dbReference type="EMBL" id="PIQH01000002">
    <property type="protein sequence ID" value="RUO81109.1"/>
    <property type="molecule type" value="Genomic_DNA"/>
</dbReference>
<protein>
    <submittedName>
        <fullName evidence="9">2,5-didehydrogluconate reductase DkgB</fullName>
    </submittedName>
</protein>
<dbReference type="Pfam" id="PF00248">
    <property type="entry name" value="Aldo_ket_red"/>
    <property type="match status" value="1"/>
</dbReference>
<evidence type="ECO:0000313" key="9">
    <source>
        <dbReference type="EMBL" id="RUO81109.1"/>
    </source>
</evidence>
<accession>A0A432ZT84</accession>
<dbReference type="OrthoDB" id="9804790at2"/>
<dbReference type="InterPro" id="IPR020471">
    <property type="entry name" value="AKR"/>
</dbReference>
<dbReference type="NCBIfam" id="NF008377">
    <property type="entry name" value="PRK11172.1"/>
    <property type="match status" value="1"/>
</dbReference>
<dbReference type="AlphaFoldDB" id="A0A432ZT84"/>
<evidence type="ECO:0000256" key="7">
    <source>
        <dbReference type="PIRSR" id="PIRSR000097-3"/>
    </source>
</evidence>
<evidence type="ECO:0000313" key="10">
    <source>
        <dbReference type="Proteomes" id="UP000287996"/>
    </source>
</evidence>
<dbReference type="Gene3D" id="3.20.20.100">
    <property type="entry name" value="NADP-dependent oxidoreductase domain"/>
    <property type="match status" value="1"/>
</dbReference>
<dbReference type="RefSeq" id="WP_126841104.1">
    <property type="nucleotide sequence ID" value="NZ_PIQH01000002.1"/>
</dbReference>
<dbReference type="Proteomes" id="UP000287996">
    <property type="component" value="Unassembled WGS sequence"/>
</dbReference>
<dbReference type="PANTHER" id="PTHR43827">
    <property type="entry name" value="2,5-DIKETO-D-GLUCONIC ACID REDUCTASE"/>
    <property type="match status" value="1"/>
</dbReference>
<evidence type="ECO:0000256" key="4">
    <source>
        <dbReference type="ARBA" id="ARBA00049445"/>
    </source>
</evidence>
<keyword evidence="10" id="KW-1185">Reference proteome</keyword>
<dbReference type="InterPro" id="IPR036812">
    <property type="entry name" value="NAD(P)_OxRdtase_dom_sf"/>
</dbReference>
<dbReference type="PANTHER" id="PTHR43827:SF3">
    <property type="entry name" value="NADP-DEPENDENT OXIDOREDUCTASE DOMAIN-CONTAINING PROTEIN"/>
    <property type="match status" value="1"/>
</dbReference>
<organism evidence="9 10">
    <name type="scientific">Idiomarina tyrosinivorans</name>
    <dbReference type="NCBI Taxonomy" id="1445662"/>
    <lineage>
        <taxon>Bacteria</taxon>
        <taxon>Pseudomonadati</taxon>
        <taxon>Pseudomonadota</taxon>
        <taxon>Gammaproteobacteria</taxon>
        <taxon>Alteromonadales</taxon>
        <taxon>Idiomarinaceae</taxon>
        <taxon>Idiomarina</taxon>
    </lineage>
</organism>
<dbReference type="PIRSF" id="PIRSF000097">
    <property type="entry name" value="AKR"/>
    <property type="match status" value="1"/>
</dbReference>
<keyword evidence="2" id="KW-0521">NADP</keyword>
<dbReference type="InterPro" id="IPR023210">
    <property type="entry name" value="NADP_OxRdtase_dom"/>
</dbReference>
<evidence type="ECO:0000256" key="5">
    <source>
        <dbReference type="PIRSR" id="PIRSR000097-1"/>
    </source>
</evidence>
<dbReference type="InterPro" id="IPR018170">
    <property type="entry name" value="Aldo/ket_reductase_CS"/>
</dbReference>
<comment type="catalytic activity">
    <reaction evidence="4">
        <text>hydroxyacetone + NADP(+) = methylglyoxal + NADPH + H(+)</text>
        <dbReference type="Rhea" id="RHEA:27986"/>
        <dbReference type="ChEBI" id="CHEBI:15378"/>
        <dbReference type="ChEBI" id="CHEBI:17158"/>
        <dbReference type="ChEBI" id="CHEBI:27957"/>
        <dbReference type="ChEBI" id="CHEBI:57783"/>
        <dbReference type="ChEBI" id="CHEBI:58349"/>
    </reaction>
</comment>
<reference evidence="9 10" key="1">
    <citation type="journal article" date="2011" name="Front. Microbiol.">
        <title>Genomic signatures of strain selection and enhancement in Bacillus atrophaeus var. globigii, a historical biowarfare simulant.</title>
        <authorList>
            <person name="Gibbons H.S."/>
            <person name="Broomall S.M."/>
            <person name="McNew L.A."/>
            <person name="Daligault H."/>
            <person name="Chapman C."/>
            <person name="Bruce D."/>
            <person name="Karavis M."/>
            <person name="Krepps M."/>
            <person name="McGregor P.A."/>
            <person name="Hong C."/>
            <person name="Park K.H."/>
            <person name="Akmal A."/>
            <person name="Feldman A."/>
            <person name="Lin J.S."/>
            <person name="Chang W.E."/>
            <person name="Higgs B.W."/>
            <person name="Demirev P."/>
            <person name="Lindquist J."/>
            <person name="Liem A."/>
            <person name="Fochler E."/>
            <person name="Read T.D."/>
            <person name="Tapia R."/>
            <person name="Johnson S."/>
            <person name="Bishop-Lilly K.A."/>
            <person name="Detter C."/>
            <person name="Han C."/>
            <person name="Sozhamannan S."/>
            <person name="Rosenzweig C.N."/>
            <person name="Skowronski E.W."/>
        </authorList>
    </citation>
    <scope>NUCLEOTIDE SEQUENCE [LARGE SCALE GENOMIC DNA]</scope>
    <source>
        <strain evidence="9 10">CC-PW-9</strain>
    </source>
</reference>
<feature type="binding site" evidence="6">
    <location>
        <position position="97"/>
    </location>
    <ligand>
        <name>substrate</name>
    </ligand>
</feature>
<gene>
    <name evidence="9" type="ORF">CWI84_03080</name>
</gene>
<keyword evidence="3" id="KW-0560">Oxidoreductase</keyword>
<dbReference type="GO" id="GO:1990002">
    <property type="term" value="F:methylglyoxal reductase (NADPH) (acetol producing) activity"/>
    <property type="evidence" value="ECO:0007669"/>
    <property type="project" value="TreeGrafter"/>
</dbReference>
<dbReference type="SUPFAM" id="SSF51430">
    <property type="entry name" value="NAD(P)-linked oxidoreductase"/>
    <property type="match status" value="1"/>
</dbReference>